<feature type="domain" description="Dynamin N-terminal" evidence="2">
    <location>
        <begin position="74"/>
        <end position="337"/>
    </location>
</feature>
<keyword evidence="1" id="KW-0175">Coiled coil</keyword>
<comment type="caution">
    <text evidence="4">The sequence shown here is derived from an EMBL/GenBank/DDBJ whole genome shotgun (WGS) entry which is preliminary data.</text>
</comment>
<gene>
    <name evidence="4" type="ORF">AOL_s00054g828</name>
</gene>
<dbReference type="InterPro" id="IPR027417">
    <property type="entry name" value="P-loop_NTPase"/>
</dbReference>
<name>G1X7U2_ARTOA</name>
<keyword evidence="5" id="KW-1185">Reference proteome</keyword>
<dbReference type="AlphaFoldDB" id="G1X7U2"/>
<organism evidence="4 5">
    <name type="scientific">Arthrobotrys oligospora (strain ATCC 24927 / CBS 115.81 / DSM 1491)</name>
    <name type="common">Nematode-trapping fungus</name>
    <name type="synonym">Didymozoophaga oligospora</name>
    <dbReference type="NCBI Taxonomy" id="756982"/>
    <lineage>
        <taxon>Eukaryota</taxon>
        <taxon>Fungi</taxon>
        <taxon>Dikarya</taxon>
        <taxon>Ascomycota</taxon>
        <taxon>Pezizomycotina</taxon>
        <taxon>Orbiliomycetes</taxon>
        <taxon>Orbiliales</taxon>
        <taxon>Orbiliaceae</taxon>
        <taxon>Orbilia</taxon>
        <taxon>Orbilia oligospora</taxon>
    </lineage>
</organism>
<dbReference type="OrthoDB" id="3598281at2759"/>
<feature type="domain" description="DUF7605" evidence="3">
    <location>
        <begin position="582"/>
        <end position="758"/>
    </location>
</feature>
<dbReference type="STRING" id="756982.G1X7U2"/>
<evidence type="ECO:0000259" key="2">
    <source>
        <dbReference type="Pfam" id="PF00350"/>
    </source>
</evidence>
<dbReference type="Proteomes" id="UP000008784">
    <property type="component" value="Unassembled WGS sequence"/>
</dbReference>
<dbReference type="OMA" id="PRMRFKK"/>
<evidence type="ECO:0000313" key="4">
    <source>
        <dbReference type="EMBL" id="EGX50742.1"/>
    </source>
</evidence>
<dbReference type="EMBL" id="ADOT01000093">
    <property type="protein sequence ID" value="EGX50742.1"/>
    <property type="molecule type" value="Genomic_DNA"/>
</dbReference>
<feature type="coiled-coil region" evidence="1">
    <location>
        <begin position="397"/>
        <end position="428"/>
    </location>
</feature>
<dbReference type="PANTHER" id="PTHR36681">
    <property type="entry name" value="NUCLEAR GTPASE, GERMINAL CENTER-ASSOCIATED, TANDEM DUPLICATE 3"/>
    <property type="match status" value="1"/>
</dbReference>
<reference evidence="4 5" key="1">
    <citation type="journal article" date="2011" name="PLoS Pathog.">
        <title>Genomic and proteomic analyses of the fungus Arthrobotrys oligospora provide insights into nematode-trap formation.</title>
        <authorList>
            <person name="Yang J."/>
            <person name="Wang L."/>
            <person name="Ji X."/>
            <person name="Feng Y."/>
            <person name="Li X."/>
            <person name="Zou C."/>
            <person name="Xu J."/>
            <person name="Ren Y."/>
            <person name="Mi Q."/>
            <person name="Wu J."/>
            <person name="Liu S."/>
            <person name="Liu Y."/>
            <person name="Huang X."/>
            <person name="Wang H."/>
            <person name="Niu X."/>
            <person name="Li J."/>
            <person name="Liang L."/>
            <person name="Luo Y."/>
            <person name="Ji K."/>
            <person name="Zhou W."/>
            <person name="Yu Z."/>
            <person name="Li G."/>
            <person name="Liu Y."/>
            <person name="Li L."/>
            <person name="Qiao M."/>
            <person name="Feng L."/>
            <person name="Zhang K.-Q."/>
        </authorList>
    </citation>
    <scope>NUCLEOTIDE SEQUENCE [LARGE SCALE GENOMIC DNA]</scope>
    <source>
        <strain evidence="5">ATCC 24927 / CBS 115.81 / DSM 1491</strain>
    </source>
</reference>
<evidence type="ECO:0000259" key="3">
    <source>
        <dbReference type="Pfam" id="PF24564"/>
    </source>
</evidence>
<evidence type="ECO:0000313" key="5">
    <source>
        <dbReference type="Proteomes" id="UP000008784"/>
    </source>
</evidence>
<dbReference type="InterPro" id="IPR056024">
    <property type="entry name" value="DUF7605"/>
</dbReference>
<dbReference type="RefSeq" id="XP_011120446.1">
    <property type="nucleotide sequence ID" value="XM_011122144.1"/>
</dbReference>
<dbReference type="Pfam" id="PF00350">
    <property type="entry name" value="Dynamin_N"/>
    <property type="match status" value="1"/>
</dbReference>
<dbReference type="eggNOG" id="ENOG502QU12">
    <property type="taxonomic scope" value="Eukaryota"/>
</dbReference>
<dbReference type="PANTHER" id="PTHR36681:SF3">
    <property type="entry name" value="NUCLEAR GTPASE, GERMINAL CENTER-ASSOCIATED, TANDEM DUPLICATE 3"/>
    <property type="match status" value="1"/>
</dbReference>
<sequence>MTTSSSGIATSGKTPQDIEKRLQILFAEGQSFLKSSSVQLQYMSDHGLLDKGGKRVQKHIQKYQDAQLGSKAVIAFIGESGAGKSTLLNALLDRENIVPTSGIRACTSVATEFSRRTTTMKSQFYAVIEFVKREEFEKEVEILRYDITGEDGTQFDTEDGYCMLSASEDEENKSNTNIPTFKRRRLSDSSSAGAATVARDKMKALFPGFQDCDLSNVSEMVKELYDGTETLSVGQQIIESDDEDEFVEQVHQMIANRGDDEDTEPQLWPLIKIMRIHLDAEVLDGDAILVDLPGLKDDNAARAAVAQSYLAKANEVIIVSRLARALTDETTAALAEMGYTKQLQFDGRRRITIICSFCDLFRPNDARQEFKNVKGFCASYDELSKRVKAIPSRRELKNFSTDEQKKFKKEAEEANKELRELCFKTRDEQVPILLSKVYGRLLGGNIKIKSFLVASKEYQDYIEKFGDELDDEEFAVVKRTQIPQLRDYCIKIPIEQKVHRTKFFINSVWRAFGAARFLVEDLGTSLSQNIRENICTDLEKAATSMQKGLVGLQQKCSENIDKTIAEIVDNTDLLAKDSSGHCKNVQNKFRKDFRWHTYRAVCRRHGEWKFDSKNLNQRLLQTIDEGLAKIWNPSMAKIQKSLSEYTSKLDKQLTVFERRWESIIYQHCPAPPEELQQSMKTILNSLNAMSVGTQKLSADQIQKVNDQQREINREFTSTGRIKEAMRATYDYAGKEFGPGSYGRMIDVVSDGIEKTDVFNEIKDAISLGLRDLEKTLNEENIRWCQDIGEELETNIKNWISLSDKVEQAEIEEKAKLKVIISKFEPRMKNLLSDTNELEAQL</sequence>
<dbReference type="InterPro" id="IPR045063">
    <property type="entry name" value="Dynamin_N"/>
</dbReference>
<dbReference type="GeneID" id="22891413"/>
<dbReference type="Pfam" id="PF24564">
    <property type="entry name" value="DUF7605"/>
    <property type="match status" value="1"/>
</dbReference>
<dbReference type="InParanoid" id="G1X7U2"/>
<dbReference type="Gene3D" id="3.40.50.300">
    <property type="entry name" value="P-loop containing nucleotide triphosphate hydrolases"/>
    <property type="match status" value="2"/>
</dbReference>
<accession>G1X7U2</accession>
<dbReference type="SUPFAM" id="SSF52540">
    <property type="entry name" value="P-loop containing nucleoside triphosphate hydrolases"/>
    <property type="match status" value="1"/>
</dbReference>
<dbReference type="HOGENOM" id="CLU_334325_0_0_1"/>
<evidence type="ECO:0000256" key="1">
    <source>
        <dbReference type="SAM" id="Coils"/>
    </source>
</evidence>
<proteinExistence type="predicted"/>
<protein>
    <submittedName>
        <fullName evidence="4">Uncharacterized protein</fullName>
    </submittedName>
</protein>